<proteinExistence type="predicted"/>
<accession>A0A2Z3JKY8</accession>
<keyword evidence="2" id="KW-1185">Reference proteome</keyword>
<protein>
    <submittedName>
        <fullName evidence="1">Uncharacterized protein</fullName>
    </submittedName>
</protein>
<dbReference type="OrthoDB" id="9922561at2"/>
<dbReference type="AlphaFoldDB" id="A0A2Z3JKY8"/>
<evidence type="ECO:0000313" key="2">
    <source>
        <dbReference type="Proteomes" id="UP000245368"/>
    </source>
</evidence>
<organism evidence="1 2">
    <name type="scientific">Deinococcus irradiatisoli</name>
    <dbReference type="NCBI Taxonomy" id="2202254"/>
    <lineage>
        <taxon>Bacteria</taxon>
        <taxon>Thermotogati</taxon>
        <taxon>Deinococcota</taxon>
        <taxon>Deinococci</taxon>
        <taxon>Deinococcales</taxon>
        <taxon>Deinococcaceae</taxon>
        <taxon>Deinococcus</taxon>
    </lineage>
</organism>
<dbReference type="RefSeq" id="WP_109827936.1">
    <property type="nucleotide sequence ID" value="NZ_CP029494.1"/>
</dbReference>
<evidence type="ECO:0000313" key="1">
    <source>
        <dbReference type="EMBL" id="AWN24211.1"/>
    </source>
</evidence>
<name>A0A2Z3JKY8_9DEIO</name>
<reference evidence="1 2" key="1">
    <citation type="submission" date="2018-05" db="EMBL/GenBank/DDBJ databases">
        <title>Complete Genome Sequence of Deinococcus sp. strain 17bor-2.</title>
        <authorList>
            <person name="Srinivasan S."/>
        </authorList>
    </citation>
    <scope>NUCLEOTIDE SEQUENCE [LARGE SCALE GENOMIC DNA]</scope>
    <source>
        <strain evidence="1 2">17bor-2</strain>
    </source>
</reference>
<dbReference type="Proteomes" id="UP000245368">
    <property type="component" value="Chromosome"/>
</dbReference>
<dbReference type="KEGG" id="dez:DKM44_14035"/>
<gene>
    <name evidence="1" type="ORF">DKM44_14035</name>
</gene>
<dbReference type="EMBL" id="CP029494">
    <property type="protein sequence ID" value="AWN24211.1"/>
    <property type="molecule type" value="Genomic_DNA"/>
</dbReference>
<sequence>MPWAPIAAAIIGAGAGLFSGYKADKRNQQIQGQMQQTQDRQMSLYDQANSLIPGMQGLMGQYGNANQGFQDLMGQLDGVNGQYGGLLGQIRGLYSQAQNGGPGDGGAAGMLMSNAQGALNDVNPAAFRAQAMLSGNDALGQLGAQMAGRGILSSGATSRLGASTLSRLYANAAAQGQQDRLNAYGISNNAASAAGNLALQGQGQQNSFLQNLLGMQQGVIGAQGQGVLAQGGLLGNYLGGLGQQFGMQQGIANQYNQQAGALGGMYQQQSSQINPNPYGGFGAALGSIGTAVAGYYGNQQQGQYLDWLKGQQGSSMPTYGGYTPYYNPAPATPLPFSTGGGLLGPRSQ</sequence>